<protein>
    <submittedName>
        <fullName evidence="1">Uncharacterized protein</fullName>
    </submittedName>
</protein>
<reference evidence="1 2" key="1">
    <citation type="submission" date="2007-09" db="EMBL/GenBank/DDBJ databases">
        <title>Draft genome sequence of Faecalibacterium prausnitzii M21/2.</title>
        <authorList>
            <person name="Sudarsanam P."/>
            <person name="Ley R."/>
            <person name="Guruge J."/>
            <person name="Turnbaugh P.J."/>
            <person name="Mahowald M."/>
            <person name="Liep D."/>
            <person name="Gordon J."/>
        </authorList>
    </citation>
    <scope>NUCLEOTIDE SEQUENCE [LARGE SCALE GENOMIC DNA]</scope>
    <source>
        <strain evidence="1 2">M21/2</strain>
    </source>
</reference>
<evidence type="ECO:0000313" key="2">
    <source>
        <dbReference type="Proteomes" id="UP000005945"/>
    </source>
</evidence>
<organism evidence="1 2">
    <name type="scientific">Faecalibacterium prausnitzii M21/2</name>
    <dbReference type="NCBI Taxonomy" id="411485"/>
    <lineage>
        <taxon>Bacteria</taxon>
        <taxon>Bacillati</taxon>
        <taxon>Bacillota</taxon>
        <taxon>Clostridia</taxon>
        <taxon>Eubacteriales</taxon>
        <taxon>Oscillospiraceae</taxon>
        <taxon>Faecalibacterium</taxon>
    </lineage>
</organism>
<dbReference type="EMBL" id="ABED02000014">
    <property type="protein sequence ID" value="EDP22953.1"/>
    <property type="molecule type" value="Genomic_DNA"/>
</dbReference>
<accession>A8S6P1</accession>
<evidence type="ECO:0000313" key="1">
    <source>
        <dbReference type="EMBL" id="EDP22953.1"/>
    </source>
</evidence>
<reference evidence="1 2" key="2">
    <citation type="submission" date="2007-09" db="EMBL/GenBank/DDBJ databases">
        <authorList>
            <person name="Fulton L."/>
            <person name="Clifton S."/>
            <person name="Fulton B."/>
            <person name="Xu J."/>
            <person name="Minx P."/>
            <person name="Pepin K.H."/>
            <person name="Johnson M."/>
            <person name="Thiruvilangam P."/>
            <person name="Bhonagiri V."/>
            <person name="Nash W.E."/>
            <person name="Mardis E.R."/>
            <person name="Wilson R.K."/>
        </authorList>
    </citation>
    <scope>NUCLEOTIDE SEQUENCE [LARGE SCALE GENOMIC DNA]</scope>
    <source>
        <strain evidence="1 2">M21/2</strain>
    </source>
</reference>
<dbReference type="Proteomes" id="UP000005945">
    <property type="component" value="Unassembled WGS sequence"/>
</dbReference>
<dbReference type="HOGENOM" id="CLU_3061738_0_0_9"/>
<gene>
    <name evidence="1" type="ORF">FAEPRAM212_00262</name>
</gene>
<dbReference type="AlphaFoldDB" id="A8S6P1"/>
<comment type="caution">
    <text evidence="1">The sequence shown here is derived from an EMBL/GenBank/DDBJ whole genome shotgun (WGS) entry which is preliminary data.</text>
</comment>
<name>A8S6P1_9FIRM</name>
<sequence length="53" mass="6154">MVRRMLIIVSSYCKKCHCHCSTFCVKKGEINIFLQLAPVVSCKVDKIQVYLYL</sequence>
<proteinExistence type="predicted"/>